<dbReference type="CDD" id="cd04301">
    <property type="entry name" value="NAT_SF"/>
    <property type="match status" value="1"/>
</dbReference>
<dbReference type="PANTHER" id="PTHR11377:SF5">
    <property type="entry name" value="GLYCYLPEPTIDE N-TETRADECANOYLTRANSFERASE"/>
    <property type="match status" value="1"/>
</dbReference>
<proteinExistence type="inferred from homology"/>
<evidence type="ECO:0000256" key="6">
    <source>
        <dbReference type="RuleBase" id="RU004178"/>
    </source>
</evidence>
<dbReference type="PANTHER" id="PTHR11377">
    <property type="entry name" value="N-MYRISTOYL TRANSFERASE"/>
    <property type="match status" value="1"/>
</dbReference>
<dbReference type="InterPro" id="IPR000903">
    <property type="entry name" value="NMT"/>
</dbReference>
<keyword evidence="4 5" id="KW-0012">Acyltransferase</keyword>
<evidence type="ECO:0000256" key="7">
    <source>
        <dbReference type="SAM" id="MobiDB-lite"/>
    </source>
</evidence>
<dbReference type="Proteomes" id="UP000467841">
    <property type="component" value="Unassembled WGS sequence"/>
</dbReference>
<comment type="caution">
    <text evidence="10">The sequence shown here is derived from an EMBL/GenBank/DDBJ whole genome shotgun (WGS) entry which is preliminary data.</text>
</comment>
<dbReference type="InterPro" id="IPR016181">
    <property type="entry name" value="Acyl_CoA_acyltransferase"/>
</dbReference>
<organism evidence="10 11">
    <name type="scientific">Microthlaspi erraticum</name>
    <dbReference type="NCBI Taxonomy" id="1685480"/>
    <lineage>
        <taxon>Eukaryota</taxon>
        <taxon>Viridiplantae</taxon>
        <taxon>Streptophyta</taxon>
        <taxon>Embryophyta</taxon>
        <taxon>Tracheophyta</taxon>
        <taxon>Spermatophyta</taxon>
        <taxon>Magnoliopsida</taxon>
        <taxon>eudicotyledons</taxon>
        <taxon>Gunneridae</taxon>
        <taxon>Pentapetalae</taxon>
        <taxon>rosids</taxon>
        <taxon>malvids</taxon>
        <taxon>Brassicales</taxon>
        <taxon>Brassicaceae</taxon>
        <taxon>Coluteocarpeae</taxon>
        <taxon>Microthlaspi</taxon>
    </lineage>
</organism>
<feature type="region of interest" description="Disordered" evidence="7">
    <location>
        <begin position="1"/>
        <end position="63"/>
    </location>
</feature>
<protein>
    <recommendedName>
        <fullName evidence="2 5">Glycylpeptide N-tetradecanoyltransferase</fullName>
        <ecNumber evidence="2 5">2.3.1.97</ecNumber>
    </recommendedName>
</protein>
<comment type="similarity">
    <text evidence="1 6">Belongs to the NMT family.</text>
</comment>
<accession>A0A6D2JKS1</accession>
<dbReference type="EMBL" id="CACVBM020001296">
    <property type="protein sequence ID" value="CAA7044259.1"/>
    <property type="molecule type" value="Genomic_DNA"/>
</dbReference>
<dbReference type="InterPro" id="IPR022676">
    <property type="entry name" value="NMT_N"/>
</dbReference>
<evidence type="ECO:0000259" key="8">
    <source>
        <dbReference type="Pfam" id="PF01233"/>
    </source>
</evidence>
<dbReference type="InterPro" id="IPR022677">
    <property type="entry name" value="NMT_C"/>
</dbReference>
<gene>
    <name evidence="10" type="ORF">MERR_LOCUS31494</name>
</gene>
<dbReference type="Pfam" id="PF02799">
    <property type="entry name" value="NMT_C"/>
    <property type="match status" value="1"/>
</dbReference>
<comment type="function">
    <text evidence="5">Adds a myristoyl group to the N-terminal glycine residue of certain cellular proteins.</text>
</comment>
<evidence type="ECO:0000313" key="11">
    <source>
        <dbReference type="Proteomes" id="UP000467841"/>
    </source>
</evidence>
<dbReference type="OrthoDB" id="60315at2759"/>
<evidence type="ECO:0000256" key="1">
    <source>
        <dbReference type="ARBA" id="ARBA00009469"/>
    </source>
</evidence>
<dbReference type="SUPFAM" id="SSF55729">
    <property type="entry name" value="Acyl-CoA N-acyltransferases (Nat)"/>
    <property type="match status" value="2"/>
</dbReference>
<dbReference type="GO" id="GO:0004379">
    <property type="term" value="F:glycylpeptide N-tetradecanoyltransferase activity"/>
    <property type="evidence" value="ECO:0007669"/>
    <property type="project" value="UniProtKB-EC"/>
</dbReference>
<feature type="domain" description="Glycylpeptide N-tetradecanoyltransferase C-terminal" evidence="9">
    <location>
        <begin position="239"/>
        <end position="378"/>
    </location>
</feature>
<dbReference type="Pfam" id="PF01233">
    <property type="entry name" value="NMT"/>
    <property type="match status" value="1"/>
</dbReference>
<evidence type="ECO:0000256" key="2">
    <source>
        <dbReference type="ARBA" id="ARBA00012923"/>
    </source>
</evidence>
<comment type="catalytic activity">
    <reaction evidence="5">
        <text>N-terminal glycyl-[protein] + tetradecanoyl-CoA = N-tetradecanoylglycyl-[protein] + CoA + H(+)</text>
        <dbReference type="Rhea" id="RHEA:15521"/>
        <dbReference type="Rhea" id="RHEA-COMP:12666"/>
        <dbReference type="Rhea" id="RHEA-COMP:12667"/>
        <dbReference type="ChEBI" id="CHEBI:15378"/>
        <dbReference type="ChEBI" id="CHEBI:57287"/>
        <dbReference type="ChEBI" id="CHEBI:57385"/>
        <dbReference type="ChEBI" id="CHEBI:64723"/>
        <dbReference type="ChEBI" id="CHEBI:133050"/>
        <dbReference type="EC" id="2.3.1.97"/>
    </reaction>
</comment>
<evidence type="ECO:0000256" key="3">
    <source>
        <dbReference type="ARBA" id="ARBA00022679"/>
    </source>
</evidence>
<sequence>MAEESKLDLVDATEKRFRTDPSPKPEYPNSKDALKEMESGNSALNDKVKKKKNKGKGKESEDTEFTTKLPTVMKKSKGKYKIESPYEWITCMISSDDMCAQVGKLLKDNYSSVGACDYSNEFLRWALQPPGYRKDWLIGVRVMPSSTLVGFISAVPAMISVDGDLVEMAEINIVCVKKDHRNKGICTAMIKELTTRVGGGHTALINYKHVPTSIPTVTCQYWNNTLIHVLPTGGEVVGERFREMKPDDVPSVTHLLNGYLSRFRVRPVFDEDTVSHWFLPRQGIVSSFVRASGEKLTDFGSFYWQRVNQRVDKKLLNIKYGCMFYYASVETVENVIRYLVKVARESNLDAFSIVRAMELEESFLTKLHFEKGDSFHYHLPSCVTGVDPLDIGLLIKALE</sequence>
<dbReference type="EC" id="2.3.1.97" evidence="2 5"/>
<keyword evidence="11" id="KW-1185">Reference proteome</keyword>
<name>A0A6D2JKS1_9BRAS</name>
<reference evidence="10" key="1">
    <citation type="submission" date="2020-01" db="EMBL/GenBank/DDBJ databases">
        <authorList>
            <person name="Mishra B."/>
        </authorList>
    </citation>
    <scope>NUCLEOTIDE SEQUENCE [LARGE SCALE GENOMIC DNA]</scope>
</reference>
<evidence type="ECO:0000259" key="9">
    <source>
        <dbReference type="Pfam" id="PF02799"/>
    </source>
</evidence>
<dbReference type="AlphaFoldDB" id="A0A6D2JKS1"/>
<dbReference type="GO" id="GO:0005737">
    <property type="term" value="C:cytoplasm"/>
    <property type="evidence" value="ECO:0007669"/>
    <property type="project" value="TreeGrafter"/>
</dbReference>
<evidence type="ECO:0000256" key="5">
    <source>
        <dbReference type="RuleBase" id="RU000586"/>
    </source>
</evidence>
<keyword evidence="3 5" id="KW-0808">Transferase</keyword>
<feature type="compositionally biased region" description="Basic and acidic residues" evidence="7">
    <location>
        <begin position="1"/>
        <end position="23"/>
    </location>
</feature>
<evidence type="ECO:0000313" key="10">
    <source>
        <dbReference type="EMBL" id="CAA7044259.1"/>
    </source>
</evidence>
<feature type="domain" description="Glycylpeptide N-tetradecanoyltransferase N-terminal" evidence="8">
    <location>
        <begin position="74"/>
        <end position="197"/>
    </location>
</feature>
<evidence type="ECO:0000256" key="4">
    <source>
        <dbReference type="ARBA" id="ARBA00023315"/>
    </source>
</evidence>
<dbReference type="Gene3D" id="3.40.630.170">
    <property type="match status" value="2"/>
</dbReference>